<dbReference type="InterPro" id="IPR050763">
    <property type="entry name" value="ABC_transporter_ATP-binding"/>
</dbReference>
<dbReference type="Pfam" id="PF00005">
    <property type="entry name" value="ABC_tran"/>
    <property type="match status" value="1"/>
</dbReference>
<keyword evidence="2" id="KW-0813">Transport</keyword>
<dbReference type="STRING" id="471853.Bcav_3802"/>
<dbReference type="KEGG" id="bcv:Bcav_3802"/>
<keyword evidence="4" id="KW-0067">ATP-binding</keyword>
<dbReference type="OrthoDB" id="9804819at2"/>
<keyword evidence="3" id="KW-0547">Nucleotide-binding</keyword>
<evidence type="ECO:0000256" key="3">
    <source>
        <dbReference type="ARBA" id="ARBA00022741"/>
    </source>
</evidence>
<organism evidence="8 9">
    <name type="scientific">Beutenbergia cavernae (strain ATCC BAA-8 / DSM 12333 / CCUG 43141 / JCM 11478 / NBRC 16432 / NCIMB 13614 / HKI 0122)</name>
    <dbReference type="NCBI Taxonomy" id="471853"/>
    <lineage>
        <taxon>Bacteria</taxon>
        <taxon>Bacillati</taxon>
        <taxon>Actinomycetota</taxon>
        <taxon>Actinomycetes</taxon>
        <taxon>Micrococcales</taxon>
        <taxon>Beutenbergiaceae</taxon>
        <taxon>Beutenbergia</taxon>
    </lineage>
</organism>
<feature type="domain" description="ABC transporter" evidence="7">
    <location>
        <begin position="4"/>
        <end position="229"/>
    </location>
</feature>
<evidence type="ECO:0000256" key="4">
    <source>
        <dbReference type="ARBA" id="ARBA00022840"/>
    </source>
</evidence>
<dbReference type="InterPro" id="IPR017871">
    <property type="entry name" value="ABC_transporter-like_CS"/>
</dbReference>
<dbReference type="GO" id="GO:0016887">
    <property type="term" value="F:ATP hydrolysis activity"/>
    <property type="evidence" value="ECO:0007669"/>
    <property type="project" value="InterPro"/>
</dbReference>
<keyword evidence="9" id="KW-1185">Reference proteome</keyword>
<evidence type="ECO:0000313" key="8">
    <source>
        <dbReference type="EMBL" id="ACQ82044.1"/>
    </source>
</evidence>
<evidence type="ECO:0000256" key="5">
    <source>
        <dbReference type="ARBA" id="ARBA00023251"/>
    </source>
</evidence>
<evidence type="ECO:0000256" key="1">
    <source>
        <dbReference type="ARBA" id="ARBA00004202"/>
    </source>
</evidence>
<dbReference type="GO" id="GO:0046677">
    <property type="term" value="P:response to antibiotic"/>
    <property type="evidence" value="ECO:0007669"/>
    <property type="project" value="UniProtKB-KW"/>
</dbReference>
<dbReference type="GO" id="GO:0005524">
    <property type="term" value="F:ATP binding"/>
    <property type="evidence" value="ECO:0007669"/>
    <property type="project" value="UniProtKB-KW"/>
</dbReference>
<dbReference type="EMBL" id="CP001618">
    <property type="protein sequence ID" value="ACQ82044.1"/>
    <property type="molecule type" value="Genomic_DNA"/>
</dbReference>
<dbReference type="PROSITE" id="PS50893">
    <property type="entry name" value="ABC_TRANSPORTER_2"/>
    <property type="match status" value="1"/>
</dbReference>
<accession>C5C4C0</accession>
<dbReference type="AlphaFoldDB" id="C5C4C0"/>
<dbReference type="PANTHER" id="PTHR42711">
    <property type="entry name" value="ABC TRANSPORTER ATP-BINDING PROTEIN"/>
    <property type="match status" value="1"/>
</dbReference>
<dbReference type="eggNOG" id="COG1131">
    <property type="taxonomic scope" value="Bacteria"/>
</dbReference>
<dbReference type="Proteomes" id="UP000007962">
    <property type="component" value="Chromosome"/>
</dbReference>
<dbReference type="SUPFAM" id="SSF52540">
    <property type="entry name" value="P-loop containing nucleoside triphosphate hydrolases"/>
    <property type="match status" value="1"/>
</dbReference>
<dbReference type="PANTHER" id="PTHR42711:SF16">
    <property type="entry name" value="ABC TRANSPORTER ATP-BINDING PROTEIN"/>
    <property type="match status" value="1"/>
</dbReference>
<name>C5C4C0_BEUC1</name>
<proteinExistence type="predicted"/>
<protein>
    <submittedName>
        <fullName evidence="8">ABC transporter related</fullName>
    </submittedName>
</protein>
<evidence type="ECO:0000313" key="9">
    <source>
        <dbReference type="Proteomes" id="UP000007962"/>
    </source>
</evidence>
<comment type="subcellular location">
    <subcellularLocation>
        <location evidence="1">Cell membrane</location>
        <topology evidence="1">Peripheral membrane protein</topology>
    </subcellularLocation>
</comment>
<gene>
    <name evidence="8" type="ordered locus">Bcav_3802</name>
</gene>
<dbReference type="InterPro" id="IPR027417">
    <property type="entry name" value="P-loop_NTPase"/>
</dbReference>
<evidence type="ECO:0000256" key="2">
    <source>
        <dbReference type="ARBA" id="ARBA00022448"/>
    </source>
</evidence>
<feature type="region of interest" description="Disordered" evidence="6">
    <location>
        <begin position="302"/>
        <end position="330"/>
    </location>
</feature>
<dbReference type="SMART" id="SM00382">
    <property type="entry name" value="AAA"/>
    <property type="match status" value="1"/>
</dbReference>
<dbReference type="Gene3D" id="3.40.50.300">
    <property type="entry name" value="P-loop containing nucleotide triphosphate hydrolases"/>
    <property type="match status" value="1"/>
</dbReference>
<sequence>MTAIHVHELRKRYGPRVAVDGVGLTVRPGEVFGILGRNGAGKTTTVEAIAGLRRPDAGTVRVLGLDPWRDRLRLRQVLGVQLQDTQLHHALTVHELVRLYRTFYASGAVVSDLIEAVGLSTHRDVRFERLSGGQQQRLSIALALVGRPRVVILDELTSGLDPEARRHIWAIVEDLRDDGVTVLLVSHLMEEVERLCDRVALLERGRLVATDTPSGLVERAGLGQRVRFRVASGAPFDAGLVRDLPQVEQVEVRGDEVSVHGGGDLLGEVSTALVRAGVVATETRLERATLDDAFLALTGSALENTDADGDPDAGGDAGPRVARHNQEVSR</sequence>
<dbReference type="PROSITE" id="PS00211">
    <property type="entry name" value="ABC_TRANSPORTER_1"/>
    <property type="match status" value="1"/>
</dbReference>
<reference evidence="8 9" key="1">
    <citation type="journal article" date="2009" name="Stand. Genomic Sci.">
        <title>Complete genome sequence of Beutenbergia cavernae type strain (HKI 0122).</title>
        <authorList>
            <person name="Land M."/>
            <person name="Pukall R."/>
            <person name="Abt B."/>
            <person name="Goker M."/>
            <person name="Rohde M."/>
            <person name="Glavina Del Rio T."/>
            <person name="Tice H."/>
            <person name="Copeland A."/>
            <person name="Cheng J.F."/>
            <person name="Lucas S."/>
            <person name="Chen F."/>
            <person name="Nolan M."/>
            <person name="Bruce D."/>
            <person name="Goodwin L."/>
            <person name="Pitluck S."/>
            <person name="Ivanova N."/>
            <person name="Mavromatis K."/>
            <person name="Ovchinnikova G."/>
            <person name="Pati A."/>
            <person name="Chen A."/>
            <person name="Palaniappan K."/>
            <person name="Hauser L."/>
            <person name="Chang Y.J."/>
            <person name="Jefferies C.C."/>
            <person name="Saunders E."/>
            <person name="Brettin T."/>
            <person name="Detter J.C."/>
            <person name="Han C."/>
            <person name="Chain P."/>
            <person name="Bristow J."/>
            <person name="Eisen J.A."/>
            <person name="Markowitz V."/>
            <person name="Hugenholtz P."/>
            <person name="Kyrpides N.C."/>
            <person name="Klenk H.P."/>
            <person name="Lapidus A."/>
        </authorList>
    </citation>
    <scope>NUCLEOTIDE SEQUENCE [LARGE SCALE GENOMIC DNA]</scope>
    <source>
        <strain evidence="9">ATCC BAA-8 / DSM 12333 / NBRC 16432</strain>
    </source>
</reference>
<dbReference type="InterPro" id="IPR003439">
    <property type="entry name" value="ABC_transporter-like_ATP-bd"/>
</dbReference>
<dbReference type="RefSeq" id="WP_015884281.1">
    <property type="nucleotide sequence ID" value="NC_012669.1"/>
</dbReference>
<dbReference type="InterPro" id="IPR003593">
    <property type="entry name" value="AAA+_ATPase"/>
</dbReference>
<dbReference type="CDD" id="cd03230">
    <property type="entry name" value="ABC_DR_subfamily_A"/>
    <property type="match status" value="1"/>
</dbReference>
<keyword evidence="5" id="KW-0046">Antibiotic resistance</keyword>
<evidence type="ECO:0000259" key="7">
    <source>
        <dbReference type="PROSITE" id="PS50893"/>
    </source>
</evidence>
<evidence type="ECO:0000256" key="6">
    <source>
        <dbReference type="SAM" id="MobiDB-lite"/>
    </source>
</evidence>
<dbReference type="GO" id="GO:0005886">
    <property type="term" value="C:plasma membrane"/>
    <property type="evidence" value="ECO:0007669"/>
    <property type="project" value="UniProtKB-SubCell"/>
</dbReference>
<dbReference type="HOGENOM" id="CLU_000604_1_2_11"/>